<dbReference type="OMA" id="CEFLLHR"/>
<dbReference type="InParanoid" id="C5K8C3"/>
<dbReference type="Pfam" id="PF12796">
    <property type="entry name" value="Ank_2"/>
    <property type="match status" value="1"/>
</dbReference>
<dbReference type="InterPro" id="IPR036770">
    <property type="entry name" value="Ankyrin_rpt-contain_sf"/>
</dbReference>
<name>C5K8C3_PERM5</name>
<evidence type="ECO:0000313" key="4">
    <source>
        <dbReference type="EMBL" id="EER19311.1"/>
    </source>
</evidence>
<dbReference type="PROSITE" id="PS50297">
    <property type="entry name" value="ANK_REP_REGION"/>
    <property type="match status" value="1"/>
</dbReference>
<dbReference type="Proteomes" id="UP000007800">
    <property type="component" value="Unassembled WGS sequence"/>
</dbReference>
<dbReference type="GeneID" id="9039563"/>
<keyword evidence="2 3" id="KW-0040">ANK repeat</keyword>
<feature type="non-terminal residue" evidence="4">
    <location>
        <position position="1"/>
    </location>
</feature>
<evidence type="ECO:0000313" key="5">
    <source>
        <dbReference type="Proteomes" id="UP000007800"/>
    </source>
</evidence>
<reference evidence="4 5" key="1">
    <citation type="submission" date="2008-07" db="EMBL/GenBank/DDBJ databases">
        <authorList>
            <person name="El-Sayed N."/>
            <person name="Caler E."/>
            <person name="Inman J."/>
            <person name="Amedeo P."/>
            <person name="Hass B."/>
            <person name="Wortman J."/>
        </authorList>
    </citation>
    <scope>NUCLEOTIDE SEQUENCE [LARGE SCALE GENOMIC DNA]</scope>
    <source>
        <strain evidence="5">ATCC 50983 / TXsc</strain>
    </source>
</reference>
<dbReference type="PROSITE" id="PS50088">
    <property type="entry name" value="ANK_REPEAT"/>
    <property type="match status" value="1"/>
</dbReference>
<dbReference type="PANTHER" id="PTHR24171">
    <property type="entry name" value="ANKYRIN REPEAT DOMAIN-CONTAINING PROTEIN 39-RELATED"/>
    <property type="match status" value="1"/>
</dbReference>
<gene>
    <name evidence="4" type="ORF">Pmar_PMAR015870</name>
</gene>
<keyword evidence="1" id="KW-0677">Repeat</keyword>
<dbReference type="AlphaFoldDB" id="C5K8C3"/>
<protein>
    <submittedName>
        <fullName evidence="4">Uncharacterized protein</fullName>
    </submittedName>
</protein>
<dbReference type="EMBL" id="GG671101">
    <property type="protein sequence ID" value="EER19311.1"/>
    <property type="molecule type" value="Genomic_DNA"/>
</dbReference>
<dbReference type="OrthoDB" id="434830at2759"/>
<feature type="repeat" description="ANK" evidence="3">
    <location>
        <begin position="41"/>
        <end position="73"/>
    </location>
</feature>
<evidence type="ECO:0000256" key="1">
    <source>
        <dbReference type="ARBA" id="ARBA00022737"/>
    </source>
</evidence>
<proteinExistence type="predicted"/>
<dbReference type="Gene3D" id="1.25.40.20">
    <property type="entry name" value="Ankyrin repeat-containing domain"/>
    <property type="match status" value="1"/>
</dbReference>
<keyword evidence="5" id="KW-1185">Reference proteome</keyword>
<evidence type="ECO:0000256" key="3">
    <source>
        <dbReference type="PROSITE-ProRule" id="PRU00023"/>
    </source>
</evidence>
<dbReference type="RefSeq" id="XP_002787515.1">
    <property type="nucleotide sequence ID" value="XM_002787469.1"/>
</dbReference>
<evidence type="ECO:0000256" key="2">
    <source>
        <dbReference type="ARBA" id="ARBA00023043"/>
    </source>
</evidence>
<organism evidence="5">
    <name type="scientific">Perkinsus marinus (strain ATCC 50983 / TXsc)</name>
    <dbReference type="NCBI Taxonomy" id="423536"/>
    <lineage>
        <taxon>Eukaryota</taxon>
        <taxon>Sar</taxon>
        <taxon>Alveolata</taxon>
        <taxon>Perkinsozoa</taxon>
        <taxon>Perkinsea</taxon>
        <taxon>Perkinsida</taxon>
        <taxon>Perkinsidae</taxon>
        <taxon>Perkinsus</taxon>
    </lineage>
</organism>
<dbReference type="InterPro" id="IPR002110">
    <property type="entry name" value="Ankyrin_rpt"/>
</dbReference>
<sequence>VACSESRPTPPLLPAVASCDPLVCELLLAKKANVNEANKLTGMTPLHVATRCSSKRMCEFLLHRGADAHRLDITGKSALDEADEIEVDS</sequence>
<accession>C5K8C3</accession>
<dbReference type="SUPFAM" id="SSF48403">
    <property type="entry name" value="Ankyrin repeat"/>
    <property type="match status" value="1"/>
</dbReference>
<feature type="non-terminal residue" evidence="4">
    <location>
        <position position="89"/>
    </location>
</feature>